<name>A0ABD5QK43_9EURY</name>
<dbReference type="InterPro" id="IPR001845">
    <property type="entry name" value="HTH_ArsR_DNA-bd_dom"/>
</dbReference>
<evidence type="ECO:0000313" key="2">
    <source>
        <dbReference type="EMBL" id="MFC4989392.1"/>
    </source>
</evidence>
<reference evidence="2 3" key="1">
    <citation type="journal article" date="2019" name="Int. J. Syst. Evol. Microbiol.">
        <title>The Global Catalogue of Microorganisms (GCM) 10K type strain sequencing project: providing services to taxonomists for standard genome sequencing and annotation.</title>
        <authorList>
            <consortium name="The Broad Institute Genomics Platform"/>
            <consortium name="The Broad Institute Genome Sequencing Center for Infectious Disease"/>
            <person name="Wu L."/>
            <person name="Ma J."/>
        </authorList>
    </citation>
    <scope>NUCLEOTIDE SEQUENCE [LARGE SCALE GENOMIC DNA]</scope>
    <source>
        <strain evidence="2 3">CGMCC 1.15824</strain>
    </source>
</reference>
<dbReference type="Gene3D" id="1.10.10.10">
    <property type="entry name" value="Winged helix-like DNA-binding domain superfamily/Winged helix DNA-binding domain"/>
    <property type="match status" value="1"/>
</dbReference>
<dbReference type="SUPFAM" id="SSF46785">
    <property type="entry name" value="Winged helix' DNA-binding domain"/>
    <property type="match status" value="1"/>
</dbReference>
<gene>
    <name evidence="2" type="ORF">ACFPFO_16850</name>
</gene>
<dbReference type="InterPro" id="IPR011991">
    <property type="entry name" value="ArsR-like_HTH"/>
</dbReference>
<evidence type="ECO:0000259" key="1">
    <source>
        <dbReference type="PROSITE" id="PS50987"/>
    </source>
</evidence>
<protein>
    <submittedName>
        <fullName evidence="2">Helix-turn-helix domain-containing protein</fullName>
    </submittedName>
</protein>
<dbReference type="InterPro" id="IPR036388">
    <property type="entry name" value="WH-like_DNA-bd_sf"/>
</dbReference>
<dbReference type="PROSITE" id="PS50987">
    <property type="entry name" value="HTH_ARSR_2"/>
    <property type="match status" value="1"/>
</dbReference>
<dbReference type="EMBL" id="JBHSJG010000047">
    <property type="protein sequence ID" value="MFC4989392.1"/>
    <property type="molecule type" value="Genomic_DNA"/>
</dbReference>
<dbReference type="Pfam" id="PF12840">
    <property type="entry name" value="HTH_20"/>
    <property type="match status" value="1"/>
</dbReference>
<keyword evidence="3" id="KW-1185">Reference proteome</keyword>
<dbReference type="SMART" id="SM00418">
    <property type="entry name" value="HTH_ARSR"/>
    <property type="match status" value="1"/>
</dbReference>
<organism evidence="2 3">
    <name type="scientific">Saliphagus infecundisoli</name>
    <dbReference type="NCBI Taxonomy" id="1849069"/>
    <lineage>
        <taxon>Archaea</taxon>
        <taxon>Methanobacteriati</taxon>
        <taxon>Methanobacteriota</taxon>
        <taxon>Stenosarchaea group</taxon>
        <taxon>Halobacteria</taxon>
        <taxon>Halobacteriales</taxon>
        <taxon>Natrialbaceae</taxon>
        <taxon>Saliphagus</taxon>
    </lineage>
</organism>
<comment type="caution">
    <text evidence="2">The sequence shown here is derived from an EMBL/GenBank/DDBJ whole genome shotgun (WGS) entry which is preliminary data.</text>
</comment>
<evidence type="ECO:0000313" key="3">
    <source>
        <dbReference type="Proteomes" id="UP001595925"/>
    </source>
</evidence>
<dbReference type="RefSeq" id="WP_224829157.1">
    <property type="nucleotide sequence ID" value="NZ_JAIVEF010000017.1"/>
</dbReference>
<feature type="domain" description="HTH arsR-type" evidence="1">
    <location>
        <begin position="12"/>
        <end position="112"/>
    </location>
</feature>
<dbReference type="AlphaFoldDB" id="A0ABD5QK43"/>
<sequence length="118" mass="13244">MSVLAADLLDDSNILGLREYLELFEEIAEPTRFAMCYMLQTNGTMSASELGDALGRTENGLHYHLDRLQDAGLVENRKRSKPNADGLYSYYELSGLGSDLTDAAIDFIQQEKRALDEY</sequence>
<dbReference type="CDD" id="cd00090">
    <property type="entry name" value="HTH_ARSR"/>
    <property type="match status" value="1"/>
</dbReference>
<accession>A0ABD5QK43</accession>
<dbReference type="InterPro" id="IPR036390">
    <property type="entry name" value="WH_DNA-bd_sf"/>
</dbReference>
<dbReference type="Proteomes" id="UP001595925">
    <property type="component" value="Unassembled WGS sequence"/>
</dbReference>
<proteinExistence type="predicted"/>